<dbReference type="KEGG" id="hso:HS_0726"/>
<reference evidence="1" key="1">
    <citation type="submission" date="2006-08" db="EMBL/GenBank/DDBJ databases">
        <title>Complete genome sequence of Haemophilus somnus 129PT.</title>
        <authorList>
            <person name="Copeland A."/>
            <person name="Lucas S."/>
            <person name="Lapidus A."/>
            <person name="Barry K."/>
            <person name="Glavina del Rio T."/>
            <person name="Hammon N."/>
            <person name="Dalin E."/>
            <person name="Tice H."/>
            <person name="Pitluck S."/>
            <person name="Brettin T.S."/>
            <person name="Bruce D."/>
            <person name="Challacombe J.F."/>
            <person name="Chertkov O."/>
            <person name="Detter J.C."/>
            <person name="Gilna P."/>
            <person name="Han S."/>
            <person name="Misra M."/>
            <person name="Tapia R."/>
            <person name="Thayer N.N."/>
            <person name="Xie G."/>
            <person name="Inzana T.J."/>
            <person name="Duncan A.J."/>
            <person name="Siddaramppa S."/>
            <person name="Richardson P."/>
        </authorList>
    </citation>
    <scope>NUCLEOTIDE SEQUENCE</scope>
    <source>
        <strain evidence="1">129PT</strain>
    </source>
</reference>
<evidence type="ECO:0000313" key="1">
    <source>
        <dbReference type="EMBL" id="ABI25001.1"/>
    </source>
</evidence>
<dbReference type="EMBL" id="CP000436">
    <property type="protein sequence ID" value="ABI25001.1"/>
    <property type="molecule type" value="Genomic_DNA"/>
</dbReference>
<dbReference type="HOGENOM" id="CLU_2682661_0_0_6"/>
<name>Q0I2Q9_HISS1</name>
<dbReference type="AlphaFoldDB" id="Q0I2Q9"/>
<proteinExistence type="predicted"/>
<accession>Q0I2Q9</accession>
<gene>
    <name evidence="1" type="ordered locus">HS_0726</name>
</gene>
<sequence length="74" mass="8699">MKVGNVTEVTPNNYSLFWVEYDFGILLRDNGRTVKNIEKNIIIGAIYYSPYFYCNLDKVYFLSLLSFLLKNKCD</sequence>
<organism evidence="1">
    <name type="scientific">Histophilus somni (strain 129Pt)</name>
    <name type="common">Haemophilus somnus</name>
    <dbReference type="NCBI Taxonomy" id="205914"/>
    <lineage>
        <taxon>Bacteria</taxon>
        <taxon>Pseudomonadati</taxon>
        <taxon>Pseudomonadota</taxon>
        <taxon>Gammaproteobacteria</taxon>
        <taxon>Pasteurellales</taxon>
        <taxon>Pasteurellaceae</taxon>
        <taxon>Histophilus</taxon>
    </lineage>
</organism>
<protein>
    <submittedName>
        <fullName evidence="1">Uncharacterized protein</fullName>
    </submittedName>
</protein>